<keyword evidence="9" id="KW-1185">Reference proteome</keyword>
<dbReference type="Gene3D" id="4.10.240.10">
    <property type="entry name" value="Zn(2)-C6 fungal-type DNA-binding domain"/>
    <property type="match status" value="1"/>
</dbReference>
<sequence>MEPHVMAALNLSANPLHQQQQHFQHPQRDAHDIHDYSSDSIPLARYPGTLPRHDLDLDMPQGAEHASSRLPTPEAKHKRAPRACEACRASRMKCGPPGQIPCASCMHNDRECIFLAKGQHSNARNERHPRPRDRATKPGNKRNTAQRRRSNWEYDQAVNTWLSADDIWQLLPPVEDMVDAIHKFTTHYFQLGFTHKDQYPRSIGKQRGPEHLFLLLSILSVSARLSPALTRRYGTGDGAVEFFKEKAAKMADARYKHNSLEDCQAFYLLSIAQHGDGEQNDSHRNLGLAIHKATGLRLHREEHLSLPPDAAPSDVMRKESARRTFWMLHSQDSLHSGQDSPKSFCEIDITALLPGDEASFLAGKIPETRAALQDTVPGCNKSLVNNPNRSLFATQIQVYHWWGKVRRRATTYSLASASEGETAKMISQLADWELRLPPQHKWDAQIYRQMKAERLDLAYIGVTMMVRVCNIVIRRSFLQSVVHHYTPQSQAVQVYCQTRVDELFDNVFDLYGQVEALFTGRRADEKVGHHMAGFCVYLCGLHIAYICKYHQLYSDRAAVGRAPLMLAYTRSILQECEPIWPFAKQWAASLDAAAQDPSAAEGHPIAKEIKPEPCVPGSEAAMSTTESTAPLVSQPSQLQASQEDVASSFSGSTAGYSPFFNAGPLVTYPPGTFPLQHDPGVLQPYFAPQSPQEQQQQQQQQQHNGLNMLAQASQSPTQGHPVRPQQQQQQPPPRSPFVMAPQTHFHDYVPPYDMATASAVAAATGEVPYFPEHQHQQQHAHTAYHQLEPVSDGFDQQLASYIKGMSTDWTDAQHPLSVWVNSQQ</sequence>
<gene>
    <name evidence="8" type="ORF">F5Z01DRAFT_202183</name>
</gene>
<feature type="region of interest" description="Disordered" evidence="6">
    <location>
        <begin position="17"/>
        <end position="79"/>
    </location>
</feature>
<dbReference type="InterPro" id="IPR001138">
    <property type="entry name" value="Zn2Cys6_DnaBD"/>
</dbReference>
<dbReference type="InterPro" id="IPR007219">
    <property type="entry name" value="XnlR_reg_dom"/>
</dbReference>
<feature type="region of interest" description="Disordered" evidence="6">
    <location>
        <begin position="670"/>
        <end position="741"/>
    </location>
</feature>
<evidence type="ECO:0000256" key="5">
    <source>
        <dbReference type="ARBA" id="ARBA00023242"/>
    </source>
</evidence>
<accession>A0A9P7ZUG5</accession>
<dbReference type="InterPro" id="IPR036864">
    <property type="entry name" value="Zn2-C6_fun-type_DNA-bd_sf"/>
</dbReference>
<dbReference type="CDD" id="cd00067">
    <property type="entry name" value="GAL4"/>
    <property type="match status" value="1"/>
</dbReference>
<evidence type="ECO:0000256" key="6">
    <source>
        <dbReference type="SAM" id="MobiDB-lite"/>
    </source>
</evidence>
<dbReference type="PANTHER" id="PTHR47338:SF5">
    <property type="entry name" value="ZN(II)2CYS6 TRANSCRIPTION FACTOR (EUROFUNG)"/>
    <property type="match status" value="1"/>
</dbReference>
<keyword evidence="5" id="KW-0539">Nucleus</keyword>
<dbReference type="OrthoDB" id="2399539at2759"/>
<dbReference type="RefSeq" id="XP_046122483.1">
    <property type="nucleotide sequence ID" value="XM_046258100.1"/>
</dbReference>
<evidence type="ECO:0000313" key="9">
    <source>
        <dbReference type="Proteomes" id="UP000887229"/>
    </source>
</evidence>
<feature type="compositionally biased region" description="Basic and acidic residues" evidence="6">
    <location>
        <begin position="123"/>
        <end position="136"/>
    </location>
</feature>
<feature type="domain" description="Zn(2)-C6 fungal-type" evidence="7">
    <location>
        <begin position="83"/>
        <end position="114"/>
    </location>
</feature>
<dbReference type="Proteomes" id="UP000887229">
    <property type="component" value="Unassembled WGS sequence"/>
</dbReference>
<keyword evidence="3" id="KW-0805">Transcription regulation</keyword>
<evidence type="ECO:0000259" key="7">
    <source>
        <dbReference type="PROSITE" id="PS50048"/>
    </source>
</evidence>
<dbReference type="GO" id="GO:0003677">
    <property type="term" value="F:DNA binding"/>
    <property type="evidence" value="ECO:0007669"/>
    <property type="project" value="InterPro"/>
</dbReference>
<protein>
    <recommendedName>
        <fullName evidence="7">Zn(2)-C6 fungal-type domain-containing protein</fullName>
    </recommendedName>
</protein>
<proteinExistence type="predicted"/>
<comment type="caution">
    <text evidence="8">The sequence shown here is derived from an EMBL/GenBank/DDBJ whole genome shotgun (WGS) entry which is preliminary data.</text>
</comment>
<dbReference type="PROSITE" id="PS50048">
    <property type="entry name" value="ZN2_CY6_FUNGAL_2"/>
    <property type="match status" value="1"/>
</dbReference>
<dbReference type="CDD" id="cd12148">
    <property type="entry name" value="fungal_TF_MHR"/>
    <property type="match status" value="1"/>
</dbReference>
<feature type="region of interest" description="Disordered" evidence="6">
    <location>
        <begin position="119"/>
        <end position="150"/>
    </location>
</feature>
<dbReference type="SMART" id="SM00066">
    <property type="entry name" value="GAL4"/>
    <property type="match status" value="1"/>
</dbReference>
<evidence type="ECO:0000256" key="1">
    <source>
        <dbReference type="ARBA" id="ARBA00004123"/>
    </source>
</evidence>
<keyword evidence="2" id="KW-0479">Metal-binding</keyword>
<dbReference type="GO" id="GO:0000981">
    <property type="term" value="F:DNA-binding transcription factor activity, RNA polymerase II-specific"/>
    <property type="evidence" value="ECO:0007669"/>
    <property type="project" value="InterPro"/>
</dbReference>
<feature type="region of interest" description="Disordered" evidence="6">
    <location>
        <begin position="608"/>
        <end position="649"/>
    </location>
</feature>
<dbReference type="AlphaFoldDB" id="A0A9P7ZUG5"/>
<dbReference type="PROSITE" id="PS00463">
    <property type="entry name" value="ZN2_CY6_FUNGAL_1"/>
    <property type="match status" value="1"/>
</dbReference>
<comment type="subcellular location">
    <subcellularLocation>
        <location evidence="1">Nucleus</location>
    </subcellularLocation>
</comment>
<feature type="compositionally biased region" description="Low complexity" evidence="6">
    <location>
        <begin position="692"/>
        <end position="702"/>
    </location>
</feature>
<dbReference type="GO" id="GO:0008270">
    <property type="term" value="F:zinc ion binding"/>
    <property type="evidence" value="ECO:0007669"/>
    <property type="project" value="InterPro"/>
</dbReference>
<dbReference type="EMBL" id="MU251243">
    <property type="protein sequence ID" value="KAG9258559.1"/>
    <property type="molecule type" value="Genomic_DNA"/>
</dbReference>
<evidence type="ECO:0000256" key="2">
    <source>
        <dbReference type="ARBA" id="ARBA00022723"/>
    </source>
</evidence>
<evidence type="ECO:0000256" key="4">
    <source>
        <dbReference type="ARBA" id="ARBA00023163"/>
    </source>
</evidence>
<feature type="compositionally biased region" description="Basic and acidic residues" evidence="6">
    <location>
        <begin position="26"/>
        <end position="37"/>
    </location>
</feature>
<evidence type="ECO:0000256" key="3">
    <source>
        <dbReference type="ARBA" id="ARBA00023015"/>
    </source>
</evidence>
<feature type="compositionally biased region" description="Polar residues" evidence="6">
    <location>
        <begin position="621"/>
        <end position="649"/>
    </location>
</feature>
<name>A0A9P7ZUG5_9HYPO</name>
<evidence type="ECO:0000313" key="8">
    <source>
        <dbReference type="EMBL" id="KAG9258559.1"/>
    </source>
</evidence>
<dbReference type="Pfam" id="PF04082">
    <property type="entry name" value="Fungal_trans"/>
    <property type="match status" value="1"/>
</dbReference>
<dbReference type="PANTHER" id="PTHR47338">
    <property type="entry name" value="ZN(II)2CYS6 TRANSCRIPTION FACTOR (EUROFUNG)-RELATED"/>
    <property type="match status" value="1"/>
</dbReference>
<dbReference type="GO" id="GO:0006351">
    <property type="term" value="P:DNA-templated transcription"/>
    <property type="evidence" value="ECO:0007669"/>
    <property type="project" value="InterPro"/>
</dbReference>
<organism evidence="8 9">
    <name type="scientific">Emericellopsis atlantica</name>
    <dbReference type="NCBI Taxonomy" id="2614577"/>
    <lineage>
        <taxon>Eukaryota</taxon>
        <taxon>Fungi</taxon>
        <taxon>Dikarya</taxon>
        <taxon>Ascomycota</taxon>
        <taxon>Pezizomycotina</taxon>
        <taxon>Sordariomycetes</taxon>
        <taxon>Hypocreomycetidae</taxon>
        <taxon>Hypocreales</taxon>
        <taxon>Bionectriaceae</taxon>
        <taxon>Emericellopsis</taxon>
    </lineage>
</organism>
<keyword evidence="4" id="KW-0804">Transcription</keyword>
<dbReference type="SUPFAM" id="SSF57701">
    <property type="entry name" value="Zn2/Cys6 DNA-binding domain"/>
    <property type="match status" value="1"/>
</dbReference>
<reference evidence="8" key="1">
    <citation type="journal article" date="2021" name="IMA Fungus">
        <title>Genomic characterization of three marine fungi, including Emericellopsis atlantica sp. nov. with signatures of a generalist lifestyle and marine biomass degradation.</title>
        <authorList>
            <person name="Hagestad O.C."/>
            <person name="Hou L."/>
            <person name="Andersen J.H."/>
            <person name="Hansen E.H."/>
            <person name="Altermark B."/>
            <person name="Li C."/>
            <person name="Kuhnert E."/>
            <person name="Cox R.J."/>
            <person name="Crous P.W."/>
            <person name="Spatafora J.W."/>
            <person name="Lail K."/>
            <person name="Amirebrahimi M."/>
            <person name="Lipzen A."/>
            <person name="Pangilinan J."/>
            <person name="Andreopoulos W."/>
            <person name="Hayes R.D."/>
            <person name="Ng V."/>
            <person name="Grigoriev I.V."/>
            <person name="Jackson S.A."/>
            <person name="Sutton T.D.S."/>
            <person name="Dobson A.D.W."/>
            <person name="Rama T."/>
        </authorList>
    </citation>
    <scope>NUCLEOTIDE SEQUENCE</scope>
    <source>
        <strain evidence="8">TS7</strain>
    </source>
</reference>
<dbReference type="InterPro" id="IPR050815">
    <property type="entry name" value="TF_fung"/>
</dbReference>
<dbReference type="GeneID" id="70289003"/>
<dbReference type="GO" id="GO:0005634">
    <property type="term" value="C:nucleus"/>
    <property type="evidence" value="ECO:0007669"/>
    <property type="project" value="UniProtKB-SubCell"/>
</dbReference>